<dbReference type="GO" id="GO:1902183">
    <property type="term" value="P:regulation of shoot apical meristem development"/>
    <property type="evidence" value="ECO:0007669"/>
    <property type="project" value="TreeGrafter"/>
</dbReference>
<feature type="compositionally biased region" description="Low complexity" evidence="7">
    <location>
        <begin position="122"/>
        <end position="165"/>
    </location>
</feature>
<comment type="subcellular location">
    <subcellularLocation>
        <location evidence="1">Nucleus</location>
    </subcellularLocation>
</comment>
<dbReference type="PANTHER" id="PTHR31675:SF50">
    <property type="entry name" value="PROTEIN YABBY 5"/>
    <property type="match status" value="1"/>
</dbReference>
<dbReference type="PANTHER" id="PTHR31675">
    <property type="entry name" value="PROTEIN YABBY 6-RELATED"/>
    <property type="match status" value="1"/>
</dbReference>
<keyword evidence="5" id="KW-0862">Zinc</keyword>
<dbReference type="GO" id="GO:0005634">
    <property type="term" value="C:nucleus"/>
    <property type="evidence" value="ECO:0007669"/>
    <property type="project" value="UniProtKB-SubCell"/>
</dbReference>
<dbReference type="InterPro" id="IPR056775">
    <property type="entry name" value="YABBY_C"/>
</dbReference>
<dbReference type="CDD" id="cd00084">
    <property type="entry name" value="HMG-box_SF"/>
    <property type="match status" value="1"/>
</dbReference>
<feature type="domain" description="YABBY N-terminal" evidence="9">
    <location>
        <begin position="29"/>
        <end position="78"/>
    </location>
</feature>
<gene>
    <name evidence="10" type="ORF">GUJ93_ZPchr0014g46805</name>
</gene>
<dbReference type="FunFam" id="1.10.30.10:FF:000012">
    <property type="entry name" value="axial regulator YABBY 5-like"/>
    <property type="match status" value="1"/>
</dbReference>
<comment type="similarity">
    <text evidence="2">Belongs to the YABBY family.</text>
</comment>
<evidence type="ECO:0000256" key="1">
    <source>
        <dbReference type="ARBA" id="ARBA00004123"/>
    </source>
</evidence>
<dbReference type="OrthoDB" id="667577at2759"/>
<dbReference type="Pfam" id="PF04690">
    <property type="entry name" value="YABBY"/>
    <property type="match status" value="1"/>
</dbReference>
<reference evidence="10" key="2">
    <citation type="submission" date="2021-02" db="EMBL/GenBank/DDBJ databases">
        <authorList>
            <person name="Kimball J.A."/>
            <person name="Haas M.W."/>
            <person name="Macchietto M."/>
            <person name="Kono T."/>
            <person name="Duquette J."/>
            <person name="Shao M."/>
        </authorList>
    </citation>
    <scope>NUCLEOTIDE SEQUENCE</scope>
    <source>
        <tissue evidence="10">Fresh leaf tissue</tissue>
    </source>
</reference>
<evidence type="ECO:0000313" key="10">
    <source>
        <dbReference type="EMBL" id="KAG8082801.1"/>
    </source>
</evidence>
<dbReference type="AlphaFoldDB" id="A0A8J5W0P9"/>
<sequence length="266" mass="28534">MMSSAPERFSLDHLPQQQQQQQPPPLGEQEQLCYVHCNFCDTILAVGVPCSSLFKTVTVRCGHCANLLFVNLRGLLLPAAATAANHQQLPFGQALLSPTSPRDLLDEVPSFQAPPSALTEQSSPNVSSITSSNSSCANSAQATSMASAPKAAPRQPQPPKSSSSANRTSEKRQRVPSAYNRFIKDEIQRIKASNPDITHREAFSAAAKNWAHFPHIHFGLMPDQGLKKTGIQSQQDGAGEECMFFKDGLYAAAAAAAASSMGVTPF</sequence>
<evidence type="ECO:0000313" key="11">
    <source>
        <dbReference type="Proteomes" id="UP000729402"/>
    </source>
</evidence>
<keyword evidence="3" id="KW-0479">Metal-binding</keyword>
<protein>
    <submittedName>
        <fullName evidence="10">Uncharacterized protein</fullName>
    </submittedName>
</protein>
<dbReference type="GO" id="GO:0010154">
    <property type="term" value="P:fruit development"/>
    <property type="evidence" value="ECO:0007669"/>
    <property type="project" value="TreeGrafter"/>
</dbReference>
<evidence type="ECO:0000256" key="4">
    <source>
        <dbReference type="ARBA" id="ARBA00022771"/>
    </source>
</evidence>
<evidence type="ECO:0000259" key="8">
    <source>
        <dbReference type="Pfam" id="PF04690"/>
    </source>
</evidence>
<reference evidence="10" key="1">
    <citation type="journal article" date="2021" name="bioRxiv">
        <title>Whole Genome Assembly and Annotation of Northern Wild Rice, Zizania palustris L., Supports a Whole Genome Duplication in the Zizania Genus.</title>
        <authorList>
            <person name="Haas M."/>
            <person name="Kono T."/>
            <person name="Macchietto M."/>
            <person name="Millas R."/>
            <person name="McGilp L."/>
            <person name="Shao M."/>
            <person name="Duquette J."/>
            <person name="Hirsch C.N."/>
            <person name="Kimball J."/>
        </authorList>
    </citation>
    <scope>NUCLEOTIDE SEQUENCE</scope>
    <source>
        <tissue evidence="10">Fresh leaf tissue</tissue>
    </source>
</reference>
<feature type="region of interest" description="Disordered" evidence="7">
    <location>
        <begin position="102"/>
        <end position="179"/>
    </location>
</feature>
<dbReference type="GO" id="GO:2000024">
    <property type="term" value="P:regulation of leaf development"/>
    <property type="evidence" value="ECO:0007669"/>
    <property type="project" value="TreeGrafter"/>
</dbReference>
<dbReference type="InterPro" id="IPR006780">
    <property type="entry name" value="YABBY"/>
</dbReference>
<keyword evidence="6" id="KW-0539">Nucleus</keyword>
<dbReference type="InterPro" id="IPR056776">
    <property type="entry name" value="YABBY_N"/>
</dbReference>
<dbReference type="EMBL" id="JAAALK010000086">
    <property type="protein sequence ID" value="KAG8082801.1"/>
    <property type="molecule type" value="Genomic_DNA"/>
</dbReference>
<accession>A0A8J5W0P9</accession>
<dbReference type="GO" id="GO:0009944">
    <property type="term" value="P:polarity specification of adaxial/abaxial axis"/>
    <property type="evidence" value="ECO:0007669"/>
    <property type="project" value="TreeGrafter"/>
</dbReference>
<organism evidence="10 11">
    <name type="scientific">Zizania palustris</name>
    <name type="common">Northern wild rice</name>
    <dbReference type="NCBI Taxonomy" id="103762"/>
    <lineage>
        <taxon>Eukaryota</taxon>
        <taxon>Viridiplantae</taxon>
        <taxon>Streptophyta</taxon>
        <taxon>Embryophyta</taxon>
        <taxon>Tracheophyta</taxon>
        <taxon>Spermatophyta</taxon>
        <taxon>Magnoliopsida</taxon>
        <taxon>Liliopsida</taxon>
        <taxon>Poales</taxon>
        <taxon>Poaceae</taxon>
        <taxon>BOP clade</taxon>
        <taxon>Oryzoideae</taxon>
        <taxon>Oryzeae</taxon>
        <taxon>Zizaniinae</taxon>
        <taxon>Zizania</taxon>
    </lineage>
</organism>
<feature type="compositionally biased region" description="Low complexity" evidence="7">
    <location>
        <begin position="14"/>
        <end position="25"/>
    </location>
</feature>
<feature type="region of interest" description="Disordered" evidence="7">
    <location>
        <begin position="1"/>
        <end position="25"/>
    </location>
</feature>
<evidence type="ECO:0000256" key="7">
    <source>
        <dbReference type="SAM" id="MobiDB-lite"/>
    </source>
</evidence>
<name>A0A8J5W0P9_ZIZPA</name>
<dbReference type="Pfam" id="PF24868">
    <property type="entry name" value="YABBY_N"/>
    <property type="match status" value="1"/>
</dbReference>
<dbReference type="GO" id="GO:0008270">
    <property type="term" value="F:zinc ion binding"/>
    <property type="evidence" value="ECO:0007669"/>
    <property type="project" value="UniProtKB-KW"/>
</dbReference>
<evidence type="ECO:0000256" key="3">
    <source>
        <dbReference type="ARBA" id="ARBA00022723"/>
    </source>
</evidence>
<comment type="caution">
    <text evidence="10">The sequence shown here is derived from an EMBL/GenBank/DDBJ whole genome shotgun (WGS) entry which is preliminary data.</text>
</comment>
<proteinExistence type="inferred from homology"/>
<keyword evidence="4" id="KW-0863">Zinc-finger</keyword>
<evidence type="ECO:0000256" key="5">
    <source>
        <dbReference type="ARBA" id="ARBA00022833"/>
    </source>
</evidence>
<dbReference type="Proteomes" id="UP000729402">
    <property type="component" value="Unassembled WGS sequence"/>
</dbReference>
<dbReference type="GO" id="GO:0010158">
    <property type="term" value="P:abaxial cell fate specification"/>
    <property type="evidence" value="ECO:0007669"/>
    <property type="project" value="TreeGrafter"/>
</dbReference>
<feature type="domain" description="YABBY protein C-terminal" evidence="8">
    <location>
        <begin position="161"/>
        <end position="219"/>
    </location>
</feature>
<evidence type="ECO:0000259" key="9">
    <source>
        <dbReference type="Pfam" id="PF24868"/>
    </source>
</evidence>
<keyword evidence="11" id="KW-1185">Reference proteome</keyword>
<evidence type="ECO:0000256" key="2">
    <source>
        <dbReference type="ARBA" id="ARBA00010325"/>
    </source>
</evidence>
<evidence type="ECO:0000256" key="6">
    <source>
        <dbReference type="ARBA" id="ARBA00023242"/>
    </source>
</evidence>